<keyword evidence="1" id="KW-0812">Transmembrane</keyword>
<accession>F0R0Q8</accession>
<dbReference type="AlphaFoldDB" id="F0R0Q8"/>
<dbReference type="eggNOG" id="ENOG5033CU6">
    <property type="taxonomic scope" value="Bacteria"/>
</dbReference>
<proteinExistence type="predicted"/>
<protein>
    <submittedName>
        <fullName evidence="2">Uncharacterized protein</fullName>
    </submittedName>
</protein>
<sequence length="296" mass="33820">MLNIQISISQEASKRIEKEKRYEVLEEECSAIGRDVSRLSKDMKRISFQLNSLSLENDELYFLLDSLCSDYLKMNERHEVDKAIMNQRVDETNNSVIANQVLLKSYTLYGILIVSFLVAILITVIYWLFNRIKNGDASIDELQKMQETLQITQTKMQEESIKLDNKLLEMAEQQIKIPTAINNQGTTAVDHSLALKVADEIVRIELNLSRMDSSIKGYKQLAKAVQRIKDNFQANGYEIIDMLGKPYNEGMKVIANFVSDETLERGKQIITGIVKPQINYNGKMIQSAQITVSQNI</sequence>
<evidence type="ECO:0000313" key="3">
    <source>
        <dbReference type="Proteomes" id="UP000007486"/>
    </source>
</evidence>
<dbReference type="KEGG" id="bsa:Bacsa_1699"/>
<dbReference type="HOGENOM" id="CLU_078157_0_0_10"/>
<keyword evidence="3" id="KW-1185">Reference proteome</keyword>
<evidence type="ECO:0000256" key="1">
    <source>
        <dbReference type="SAM" id="Phobius"/>
    </source>
</evidence>
<feature type="transmembrane region" description="Helical" evidence="1">
    <location>
        <begin position="106"/>
        <end position="129"/>
    </location>
</feature>
<organism evidence="2 3">
    <name type="scientific">Phocaeicola salanitronis (strain DSM 18170 / JCM 13657 / CCUG 60908 / BL78)</name>
    <name type="common">Bacteroides salanitronis</name>
    <dbReference type="NCBI Taxonomy" id="667015"/>
    <lineage>
        <taxon>Bacteria</taxon>
        <taxon>Pseudomonadati</taxon>
        <taxon>Bacteroidota</taxon>
        <taxon>Bacteroidia</taxon>
        <taxon>Bacteroidales</taxon>
        <taxon>Bacteroidaceae</taxon>
        <taxon>Phocaeicola</taxon>
    </lineage>
</organism>
<gene>
    <name evidence="2" type="ordered locus">Bacsa_1699</name>
</gene>
<keyword evidence="1" id="KW-0472">Membrane</keyword>
<dbReference type="EMBL" id="CP002530">
    <property type="protein sequence ID" value="ADY36262.1"/>
    <property type="molecule type" value="Genomic_DNA"/>
</dbReference>
<evidence type="ECO:0000313" key="2">
    <source>
        <dbReference type="EMBL" id="ADY36262.1"/>
    </source>
</evidence>
<dbReference type="STRING" id="667015.Bacsa_1699"/>
<name>F0R0Q8_PHOSB</name>
<keyword evidence="1" id="KW-1133">Transmembrane helix</keyword>
<reference evidence="2 3" key="1">
    <citation type="journal article" date="2011" name="Stand. Genomic Sci.">
        <title>Complete genome sequence of Bacteroides salanitronis type strain (BL78).</title>
        <authorList>
            <person name="Gronow S."/>
            <person name="Held B."/>
            <person name="Lucas S."/>
            <person name="Lapidus A."/>
            <person name="Del Rio T.G."/>
            <person name="Nolan M."/>
            <person name="Tice H."/>
            <person name="Deshpande S."/>
            <person name="Cheng J.F."/>
            <person name="Pitluck S."/>
            <person name="Liolios K."/>
            <person name="Pagani I."/>
            <person name="Ivanova N."/>
            <person name="Mavromatis K."/>
            <person name="Pati A."/>
            <person name="Tapia R."/>
            <person name="Han C."/>
            <person name="Goodwin L."/>
            <person name="Chen A."/>
            <person name="Palaniappan K."/>
            <person name="Land M."/>
            <person name="Hauser L."/>
            <person name="Chang Y.J."/>
            <person name="Jeffries C.D."/>
            <person name="Brambilla E.M."/>
            <person name="Rohde M."/>
            <person name="Goker M."/>
            <person name="Detter J.C."/>
            <person name="Woyke T."/>
            <person name="Bristow J."/>
            <person name="Markowitz V."/>
            <person name="Hugenholtz P."/>
            <person name="Kyrpides N.C."/>
            <person name="Klenk H.P."/>
            <person name="Eisen J.A."/>
        </authorList>
    </citation>
    <scope>NUCLEOTIDE SEQUENCE [LARGE SCALE GENOMIC DNA]</scope>
    <source>
        <strain evidence="2 3">DSM 18170</strain>
    </source>
</reference>
<dbReference type="Proteomes" id="UP000007486">
    <property type="component" value="Chromosome"/>
</dbReference>